<evidence type="ECO:0000256" key="2">
    <source>
        <dbReference type="ARBA" id="ARBA00007453"/>
    </source>
</evidence>
<dbReference type="InterPro" id="IPR018846">
    <property type="entry name" value="Beta-prop_RSE1/DDB1/CPSF1_1st"/>
</dbReference>
<evidence type="ECO:0000256" key="5">
    <source>
        <dbReference type="SAM" id="MobiDB-lite"/>
    </source>
</evidence>
<accession>A0A0D6EPT7</accession>
<dbReference type="AlphaFoldDB" id="A0A0D6EPT7"/>
<keyword evidence="10" id="KW-1185">Reference proteome</keyword>
<feature type="compositionally biased region" description="Basic residues" evidence="5">
    <location>
        <begin position="116"/>
        <end position="130"/>
    </location>
</feature>
<feature type="region of interest" description="Disordered" evidence="5">
    <location>
        <begin position="1050"/>
        <end position="1075"/>
    </location>
</feature>
<dbReference type="InterPro" id="IPR015943">
    <property type="entry name" value="WD40/YVTN_repeat-like_dom_sf"/>
</dbReference>
<feature type="region of interest" description="Disordered" evidence="5">
    <location>
        <begin position="179"/>
        <end position="287"/>
    </location>
</feature>
<feature type="compositionally biased region" description="Basic residues" evidence="5">
    <location>
        <begin position="179"/>
        <end position="191"/>
    </location>
</feature>
<comment type="subcellular location">
    <subcellularLocation>
        <location evidence="1">Nucleus</location>
    </subcellularLocation>
</comment>
<dbReference type="Pfam" id="PF10433">
    <property type="entry name" value="Beta-prop_RSE1_1st"/>
    <property type="match status" value="1"/>
</dbReference>
<dbReference type="Pfam" id="PF23726">
    <property type="entry name" value="Beta-prop_RSE1_2nd"/>
    <property type="match status" value="1"/>
</dbReference>
<protein>
    <recommendedName>
        <fullName evidence="3">DNA damage-binding protein 1</fullName>
    </recommendedName>
</protein>
<feature type="compositionally biased region" description="Basic and acidic residues" evidence="5">
    <location>
        <begin position="195"/>
        <end position="207"/>
    </location>
</feature>
<proteinExistence type="inferred from homology"/>
<dbReference type="OrthoDB" id="433457at2759"/>
<feature type="non-terminal residue" evidence="9">
    <location>
        <position position="1"/>
    </location>
</feature>
<feature type="domain" description="RSE1/DDB1/CPSF1 C-terminal" evidence="6">
    <location>
        <begin position="791"/>
        <end position="1021"/>
    </location>
</feature>
<feature type="region of interest" description="Disordered" evidence="5">
    <location>
        <begin position="107"/>
        <end position="134"/>
    </location>
</feature>
<feature type="domain" description="RSE1/DDB1/CPSF1 first beta-propeller" evidence="7">
    <location>
        <begin position="299"/>
        <end position="403"/>
    </location>
</feature>
<dbReference type="InterPro" id="IPR004871">
    <property type="entry name" value="RSE1/DDB1/CPSF1_C"/>
</dbReference>
<keyword evidence="4" id="KW-0539">Nucleus</keyword>
<dbReference type="SUPFAM" id="SSF50998">
    <property type="entry name" value="Quinoprotein alcohol dehydrogenase-like"/>
    <property type="match status" value="1"/>
</dbReference>
<feature type="compositionally biased region" description="Gly residues" evidence="5">
    <location>
        <begin position="255"/>
        <end position="265"/>
    </location>
</feature>
<comment type="similarity">
    <text evidence="2">Belongs to the DDB1 family.</text>
</comment>
<reference evidence="10" key="1">
    <citation type="submission" date="2015-02" db="EMBL/GenBank/DDBJ databases">
        <authorList>
            <person name="Gon?alves P."/>
        </authorList>
    </citation>
    <scope>NUCLEOTIDE SEQUENCE [LARGE SCALE GENOMIC DNA]</scope>
</reference>
<dbReference type="GO" id="GO:0005634">
    <property type="term" value="C:nucleus"/>
    <property type="evidence" value="ECO:0007669"/>
    <property type="project" value="UniProtKB-SubCell"/>
</dbReference>
<dbReference type="Gene3D" id="2.130.10.10">
    <property type="entry name" value="YVTN repeat-like/Quinoprotein amine dehydrogenase"/>
    <property type="match status" value="2"/>
</dbReference>
<dbReference type="EMBL" id="CENE01000020">
    <property type="protein sequence ID" value="CEQ42082.1"/>
    <property type="molecule type" value="Genomic_DNA"/>
</dbReference>
<evidence type="ECO:0000256" key="4">
    <source>
        <dbReference type="ARBA" id="ARBA00023242"/>
    </source>
</evidence>
<dbReference type="InterPro" id="IPR058543">
    <property type="entry name" value="Beta-prop_RSE1/DDB1/CPSF1_2nd"/>
</dbReference>
<name>A0A0D6EPT7_SPOSA</name>
<gene>
    <name evidence="9" type="primary">SPOSA6832_03869</name>
</gene>
<dbReference type="InterPro" id="IPR011047">
    <property type="entry name" value="Quinoprotein_ADH-like_sf"/>
</dbReference>
<evidence type="ECO:0000313" key="10">
    <source>
        <dbReference type="Proteomes" id="UP000243876"/>
    </source>
</evidence>
<evidence type="ECO:0000256" key="3">
    <source>
        <dbReference type="ARBA" id="ARBA00014577"/>
    </source>
</evidence>
<dbReference type="Pfam" id="PF03178">
    <property type="entry name" value="CPSF_A"/>
    <property type="match status" value="1"/>
</dbReference>
<organism evidence="9 10">
    <name type="scientific">Sporidiobolus salmonicolor</name>
    <name type="common">Yeast-like fungus</name>
    <name type="synonym">Sporobolomyces salmonicolor</name>
    <dbReference type="NCBI Taxonomy" id="5005"/>
    <lineage>
        <taxon>Eukaryota</taxon>
        <taxon>Fungi</taxon>
        <taxon>Dikarya</taxon>
        <taxon>Basidiomycota</taxon>
        <taxon>Pucciniomycotina</taxon>
        <taxon>Microbotryomycetes</taxon>
        <taxon>Sporidiobolales</taxon>
        <taxon>Sporidiobolaceae</taxon>
        <taxon>Sporobolomyces</taxon>
    </lineage>
</organism>
<dbReference type="GO" id="GO:0003676">
    <property type="term" value="F:nucleic acid binding"/>
    <property type="evidence" value="ECO:0007669"/>
    <property type="project" value="InterPro"/>
</dbReference>
<dbReference type="Gene3D" id="1.10.150.910">
    <property type="match status" value="1"/>
</dbReference>
<evidence type="ECO:0000259" key="8">
    <source>
        <dbReference type="Pfam" id="PF23726"/>
    </source>
</evidence>
<dbReference type="Proteomes" id="UP000243876">
    <property type="component" value="Unassembled WGS sequence"/>
</dbReference>
<dbReference type="PANTHER" id="PTHR10644">
    <property type="entry name" value="DNA REPAIR/RNA PROCESSING CPSF FAMILY"/>
    <property type="match status" value="1"/>
</dbReference>
<evidence type="ECO:0000259" key="6">
    <source>
        <dbReference type="Pfam" id="PF03178"/>
    </source>
</evidence>
<evidence type="ECO:0000259" key="7">
    <source>
        <dbReference type="Pfam" id="PF10433"/>
    </source>
</evidence>
<feature type="domain" description="RSE1/DDB1/CPSF1 second beta-propeller" evidence="8">
    <location>
        <begin position="445"/>
        <end position="738"/>
    </location>
</feature>
<dbReference type="InterPro" id="IPR050358">
    <property type="entry name" value="RSE1/DDB1/CFT1"/>
</dbReference>
<evidence type="ECO:0000313" key="9">
    <source>
        <dbReference type="EMBL" id="CEQ42082.1"/>
    </source>
</evidence>
<evidence type="ECO:0000256" key="1">
    <source>
        <dbReference type="ARBA" id="ARBA00004123"/>
    </source>
</evidence>
<sequence length="1141" mass="121351">MHSSAISTRANTTFSSSSRKLSRLELHSIGERTVELIEEVPVWSGIAAIESVKLPVRPFDLVHHCPHHLPPPLRPLLRSRRLPQDPDSLVNVHCGAFWSHLRVPDDRRRPAPAMPRRPRLRRPAPHRPPHSPHGQALGAIIVDIFFFHLACIRLERELQRAHLLPQCLLDRRPSLSVRRLARPRRRQHGPLRPKGAHDLLRRSRREGPGCGATPDGDAQGSGKRTRDCGAGAAGRASSRRGDARVVWSGRRGRRGQGQGQGGRNSGTGAVPTATREDHQVSPLGPAASCSHLTRTDVRHASSSWAFVSATQLLLGDIYGKLLFVEIALASSGALCGLRAIDLGDTTSPTAIVPVSPSTVYLASRFGDSQLVQLPKSLVGGAEGGDAMQQDDDSEEPDLELVASFANLAPIVDCAVVGGEGGAASESPPPPLNGCERANQNASDLDSDQLLVLGFFNETRVFRLSAAAAADDSGDGEIEEVELPPFAADTATLLAGNLGSVLVQVTANGVGFSTPDGAQHGRWLSGGKGKITTAAIKGEQLVVALEGGQLALLGLQDGSLVESSATTLPNDVASVSIATTDSASFVVVGLWASQTVHLLSLPSFETCFTQTLDTTYLIRSVLVTSFADGTSTLFAGLGDGSLTTFAVDLGAKSIDAGSAKTVVLGKKPLLLFEHEQDGGGGGKSVFAVSERLTLVTKPKDRIVYSSVNVEDALAIAPLSTPAYPSALAIASSTSLRLGRIDALQSQQLDIRTVPLDEDEPRRIAYDAENRTFCVLCSRRDVDRTTGETTTAGSVRLLSEENFSTRATAPLAPSEEGQSLTTVRLDSSSVFAIGTAVLDSGTPEPEKGRLLVLRQPDLDTLEQVAEVEIPGCPYALADLGDGFIAAAINSQVAVYLLDPAAGSLSLVATWSGAFIALTLAPGPSSTLLVGDALRSITLLRFSSSPRPKLDELAKDYASRYMVGVEALGGDAHEFLGAETDLNLFTVQRTDEQAAQRSLEDAGTLHPAGAFHLGELVSRFRHGNRRLRAAVRRSLDQHRRGAARVGVRHVGGLDRRHGRARPRGVEAPVGPREEPAGRNSFRAYKSNRRTLPSAGFVDGSFVELFLDLTVEAQDAVLEGRSAAERIGVARGEVVRVLEDVARLH</sequence>